<keyword evidence="7" id="KW-1185">Reference proteome</keyword>
<dbReference type="STRING" id="1149755.A0A2J6QSR4"/>
<evidence type="ECO:0000256" key="2">
    <source>
        <dbReference type="ARBA" id="ARBA00022723"/>
    </source>
</evidence>
<dbReference type="PANTHER" id="PTHR31001">
    <property type="entry name" value="UNCHARACTERIZED TRANSCRIPTIONAL REGULATORY PROTEIN"/>
    <property type="match status" value="1"/>
</dbReference>
<dbReference type="InterPro" id="IPR050613">
    <property type="entry name" value="Sec_Metabolite_Reg"/>
</dbReference>
<feature type="region of interest" description="Disordered" evidence="4">
    <location>
        <begin position="120"/>
        <end position="140"/>
    </location>
</feature>
<dbReference type="GO" id="GO:0008270">
    <property type="term" value="F:zinc ion binding"/>
    <property type="evidence" value="ECO:0007669"/>
    <property type="project" value="InterPro"/>
</dbReference>
<dbReference type="Pfam" id="PF04082">
    <property type="entry name" value="Fungal_trans"/>
    <property type="match status" value="1"/>
</dbReference>
<dbReference type="GO" id="GO:0005634">
    <property type="term" value="C:nucleus"/>
    <property type="evidence" value="ECO:0007669"/>
    <property type="project" value="UniProtKB-SubCell"/>
</dbReference>
<dbReference type="InterPro" id="IPR007219">
    <property type="entry name" value="XnlR_reg_dom"/>
</dbReference>
<protein>
    <submittedName>
        <fullName evidence="6">Putative Zn(II)2Cys6 transcription factor</fullName>
    </submittedName>
</protein>
<dbReference type="GO" id="GO:0000981">
    <property type="term" value="F:DNA-binding transcription factor activity, RNA polymerase II-specific"/>
    <property type="evidence" value="ECO:0007669"/>
    <property type="project" value="InterPro"/>
</dbReference>
<reference evidence="6 7" key="1">
    <citation type="submission" date="2016-04" db="EMBL/GenBank/DDBJ databases">
        <title>A degradative enzymes factory behind the ericoid mycorrhizal symbiosis.</title>
        <authorList>
            <consortium name="DOE Joint Genome Institute"/>
            <person name="Martino E."/>
            <person name="Morin E."/>
            <person name="Grelet G."/>
            <person name="Kuo A."/>
            <person name="Kohler A."/>
            <person name="Daghino S."/>
            <person name="Barry K."/>
            <person name="Choi C."/>
            <person name="Cichocki N."/>
            <person name="Clum A."/>
            <person name="Copeland A."/>
            <person name="Hainaut M."/>
            <person name="Haridas S."/>
            <person name="Labutti K."/>
            <person name="Lindquist E."/>
            <person name="Lipzen A."/>
            <person name="Khouja H.-R."/>
            <person name="Murat C."/>
            <person name="Ohm R."/>
            <person name="Olson A."/>
            <person name="Spatafora J."/>
            <person name="Veneault-Fourrey C."/>
            <person name="Henrissat B."/>
            <person name="Grigoriev I."/>
            <person name="Martin F."/>
            <person name="Perotto S."/>
        </authorList>
    </citation>
    <scope>NUCLEOTIDE SEQUENCE [LARGE SCALE GENOMIC DNA]</scope>
    <source>
        <strain evidence="6 7">F</strain>
    </source>
</reference>
<dbReference type="InterPro" id="IPR001138">
    <property type="entry name" value="Zn2Cys6_DnaBD"/>
</dbReference>
<evidence type="ECO:0000313" key="6">
    <source>
        <dbReference type="EMBL" id="PMD29301.1"/>
    </source>
</evidence>
<dbReference type="GO" id="GO:0003677">
    <property type="term" value="F:DNA binding"/>
    <property type="evidence" value="ECO:0007669"/>
    <property type="project" value="InterPro"/>
</dbReference>
<accession>A0A2J6QSR4</accession>
<dbReference type="PROSITE" id="PS50048">
    <property type="entry name" value="ZN2_CY6_FUNGAL_2"/>
    <property type="match status" value="1"/>
</dbReference>
<feature type="domain" description="Zn(2)-C6 fungal-type" evidence="5">
    <location>
        <begin position="22"/>
        <end position="53"/>
    </location>
</feature>
<dbReference type="EMBL" id="KZ613975">
    <property type="protein sequence ID" value="PMD29301.1"/>
    <property type="molecule type" value="Genomic_DNA"/>
</dbReference>
<dbReference type="CDD" id="cd12148">
    <property type="entry name" value="fungal_TF_MHR"/>
    <property type="match status" value="1"/>
</dbReference>
<organism evidence="6 7">
    <name type="scientific">Hyaloscypha variabilis (strain UAMH 11265 / GT02V1 / F)</name>
    <name type="common">Meliniomyces variabilis</name>
    <dbReference type="NCBI Taxonomy" id="1149755"/>
    <lineage>
        <taxon>Eukaryota</taxon>
        <taxon>Fungi</taxon>
        <taxon>Dikarya</taxon>
        <taxon>Ascomycota</taxon>
        <taxon>Pezizomycotina</taxon>
        <taxon>Leotiomycetes</taxon>
        <taxon>Helotiales</taxon>
        <taxon>Hyaloscyphaceae</taxon>
        <taxon>Hyaloscypha</taxon>
        <taxon>Hyaloscypha variabilis</taxon>
    </lineage>
</organism>
<dbReference type="AlphaFoldDB" id="A0A2J6QSR4"/>
<keyword evidence="2" id="KW-0479">Metal-binding</keyword>
<evidence type="ECO:0000259" key="5">
    <source>
        <dbReference type="PROSITE" id="PS50048"/>
    </source>
</evidence>
<dbReference type="Gene3D" id="4.10.240.10">
    <property type="entry name" value="Zn(2)-C6 fungal-type DNA-binding domain"/>
    <property type="match status" value="1"/>
</dbReference>
<dbReference type="GO" id="GO:0006351">
    <property type="term" value="P:DNA-templated transcription"/>
    <property type="evidence" value="ECO:0007669"/>
    <property type="project" value="InterPro"/>
</dbReference>
<evidence type="ECO:0000256" key="4">
    <source>
        <dbReference type="SAM" id="MobiDB-lite"/>
    </source>
</evidence>
<keyword evidence="3" id="KW-0539">Nucleus</keyword>
<dbReference type="Pfam" id="PF00172">
    <property type="entry name" value="Zn_clus"/>
    <property type="match status" value="1"/>
</dbReference>
<evidence type="ECO:0000313" key="7">
    <source>
        <dbReference type="Proteomes" id="UP000235786"/>
    </source>
</evidence>
<dbReference type="SMART" id="SM00906">
    <property type="entry name" value="Fungal_trans"/>
    <property type="match status" value="1"/>
</dbReference>
<dbReference type="PANTHER" id="PTHR31001:SF74">
    <property type="entry name" value="ZN(II)2CYS6 TRANSCRIPTION FACTOR (EUROFUNG)"/>
    <property type="match status" value="1"/>
</dbReference>
<dbReference type="SMART" id="SM00066">
    <property type="entry name" value="GAL4"/>
    <property type="match status" value="1"/>
</dbReference>
<gene>
    <name evidence="6" type="ORF">L207DRAFT_239171</name>
</gene>
<evidence type="ECO:0000256" key="3">
    <source>
        <dbReference type="ARBA" id="ARBA00023242"/>
    </source>
</evidence>
<dbReference type="CDD" id="cd00067">
    <property type="entry name" value="GAL4"/>
    <property type="match status" value="1"/>
</dbReference>
<name>A0A2J6QSR4_HYAVF</name>
<dbReference type="Proteomes" id="UP000235786">
    <property type="component" value="Unassembled WGS sequence"/>
</dbReference>
<dbReference type="OrthoDB" id="4934715at2759"/>
<dbReference type="SUPFAM" id="SSF57701">
    <property type="entry name" value="Zn2/Cys6 DNA-binding domain"/>
    <property type="match status" value="1"/>
</dbReference>
<sequence>MADNVQRPLPPPNRRRDKVQLSCDPCRHRKLRCDRQHPCGACSRRGLTNSCNYATTSSSTPDAERSVAPRQSTSLHGRISELESLVVTLMKGQSLPSPPAPKSPRLSSLSFADVFPEIRRPKKSQNEAVSPADPGSLKLRESGTSYVQSVHWEAILTKIRGLKEDLVTDSKAPPGSHLFYGPNRHATRDEILAAVPPRPVVDRLMALHFDSYIITPYLIHSKKFLREYETFWEDPSATSIAWIGLMFSMLYIAAQLQTFTIDFTDGRAELLKAEYLTMKDTFREKAVQCLILARYTTGGPYILETLITVLTGEFVLLKDSATDGWLLISMILHLAMRMGYHRDPDHFPGISPFESEMRRRIWTTILQLDLVFSLEMGLPRSATDTHIDTKQPCNLRDCDFDEDTTEMPPPRPETEWTPVLPLIAKGRLISALGLICDINADINPPSYDEVIKVDALLEDLHNRAIPPVLRWETMPHPITDSPNLVVQRVSVETSYYKSRILLYRRALISYPVRQSQERDRESVRICLDSALKILSFQQMLHEESQPFGRLCQLRWKVTHIFNQDVLLATSVLCLYLQDIDKFELPETAGQTTWSPKAEEIRQRLTISHKIWLQMSTASAEAGKVAKALTIVLGNTEASAEDGSGPASYDFLTDFDAIPLNEFGGTFNNQYFPSGFYSPLTFFDNVLETQGT</sequence>
<comment type="subcellular location">
    <subcellularLocation>
        <location evidence="1">Nucleus</location>
    </subcellularLocation>
</comment>
<dbReference type="PROSITE" id="PS00463">
    <property type="entry name" value="ZN2_CY6_FUNGAL_1"/>
    <property type="match status" value="1"/>
</dbReference>
<evidence type="ECO:0000256" key="1">
    <source>
        <dbReference type="ARBA" id="ARBA00004123"/>
    </source>
</evidence>
<proteinExistence type="predicted"/>
<dbReference type="InterPro" id="IPR036864">
    <property type="entry name" value="Zn2-C6_fun-type_DNA-bd_sf"/>
</dbReference>
<feature type="region of interest" description="Disordered" evidence="4">
    <location>
        <begin position="55"/>
        <end position="74"/>
    </location>
</feature>